<dbReference type="Pfam" id="PF21394">
    <property type="entry name" value="Beta-ketacyl_N"/>
    <property type="match status" value="1"/>
</dbReference>
<keyword evidence="7" id="KW-0808">Transferase</keyword>
<dbReference type="InterPro" id="IPR018201">
    <property type="entry name" value="Ketoacyl_synth_AS"/>
</dbReference>
<dbReference type="RefSeq" id="WP_229536127.1">
    <property type="nucleotide sequence ID" value="NZ_JAJHJB010000027.1"/>
</dbReference>
<evidence type="ECO:0000313" key="13">
    <source>
        <dbReference type="EMBL" id="MCC5467061.1"/>
    </source>
</evidence>
<evidence type="ECO:0000256" key="7">
    <source>
        <dbReference type="ARBA" id="ARBA00022679"/>
    </source>
</evidence>
<evidence type="ECO:0000256" key="4">
    <source>
        <dbReference type="ARBA" id="ARBA00022450"/>
    </source>
</evidence>
<dbReference type="PROSITE" id="PS52004">
    <property type="entry name" value="KS3_2"/>
    <property type="match status" value="2"/>
</dbReference>
<evidence type="ECO:0000259" key="10">
    <source>
        <dbReference type="PROSITE" id="PS50075"/>
    </source>
</evidence>
<dbReference type="SUPFAM" id="SSF51735">
    <property type="entry name" value="NAD(P)-binding Rossmann-fold domains"/>
    <property type="match status" value="1"/>
</dbReference>
<dbReference type="SMART" id="SM00823">
    <property type="entry name" value="PKS_PP"/>
    <property type="match status" value="3"/>
</dbReference>
<dbReference type="InterPro" id="IPR006162">
    <property type="entry name" value="Ppantetheine_attach_site"/>
</dbReference>
<dbReference type="SUPFAM" id="SSF53901">
    <property type="entry name" value="Thiolase-like"/>
    <property type="match status" value="2"/>
</dbReference>
<dbReference type="Gene3D" id="1.10.1200.10">
    <property type="entry name" value="ACP-like"/>
    <property type="match status" value="3"/>
</dbReference>
<feature type="active site" description="Proton acceptor; for dehydratase activity" evidence="9">
    <location>
        <position position="771"/>
    </location>
</feature>
<dbReference type="InterPro" id="IPR049552">
    <property type="entry name" value="PKS_DH_N"/>
</dbReference>
<dbReference type="InterPro" id="IPR009081">
    <property type="entry name" value="PP-bd_ACP"/>
</dbReference>
<evidence type="ECO:0000256" key="6">
    <source>
        <dbReference type="ARBA" id="ARBA00022553"/>
    </source>
</evidence>
<dbReference type="CDD" id="cd00833">
    <property type="entry name" value="PKS"/>
    <property type="match status" value="2"/>
</dbReference>
<feature type="domain" description="Carrier" evidence="10">
    <location>
        <begin position="1499"/>
        <end position="1575"/>
    </location>
</feature>
<proteinExistence type="predicted"/>
<dbReference type="InterPro" id="IPR020841">
    <property type="entry name" value="PKS_Beta-ketoAc_synthase_dom"/>
</dbReference>
<dbReference type="SMART" id="SM00825">
    <property type="entry name" value="PKS_KS"/>
    <property type="match status" value="2"/>
</dbReference>
<dbReference type="InterPro" id="IPR014031">
    <property type="entry name" value="Ketoacyl_synth_C"/>
</dbReference>
<comment type="function">
    <text evidence="1">Involved in some intermediate steps for the synthesis of the antibiotic polyketide bacillaene which is involved in secondary metabolism.</text>
</comment>
<dbReference type="PROSITE" id="PS50075">
    <property type="entry name" value="CARRIER"/>
    <property type="match status" value="3"/>
</dbReference>
<keyword evidence="8" id="KW-0677">Repeat</keyword>
<organism evidence="13 14">
    <name type="scientific">Pelosinus baikalensis</name>
    <dbReference type="NCBI Taxonomy" id="2892015"/>
    <lineage>
        <taxon>Bacteria</taxon>
        <taxon>Bacillati</taxon>
        <taxon>Bacillota</taxon>
        <taxon>Negativicutes</taxon>
        <taxon>Selenomonadales</taxon>
        <taxon>Sporomusaceae</taxon>
        <taxon>Pelosinus</taxon>
    </lineage>
</organism>
<dbReference type="InterPro" id="IPR014030">
    <property type="entry name" value="Ketoacyl_synth_N"/>
</dbReference>
<keyword evidence="4" id="KW-0596">Phosphopantetheine</keyword>
<keyword evidence="6" id="KW-0597">Phosphoprotein</keyword>
<dbReference type="PROSITE" id="PS52019">
    <property type="entry name" value="PKS_MFAS_DH"/>
    <property type="match status" value="1"/>
</dbReference>
<dbReference type="Gene3D" id="3.40.50.720">
    <property type="entry name" value="NAD(P)-binding Rossmann-like Domain"/>
    <property type="match status" value="1"/>
</dbReference>
<gene>
    <name evidence="13" type="ORF">LMF89_17090</name>
</gene>
<dbReference type="Gene3D" id="3.40.47.10">
    <property type="match status" value="2"/>
</dbReference>
<dbReference type="InterPro" id="IPR020806">
    <property type="entry name" value="PKS_PP-bd"/>
</dbReference>
<dbReference type="CDD" id="cd08953">
    <property type="entry name" value="KR_2_SDR_x"/>
    <property type="match status" value="1"/>
</dbReference>
<dbReference type="Pfam" id="PF00550">
    <property type="entry name" value="PP-binding"/>
    <property type="match status" value="3"/>
</dbReference>
<dbReference type="Pfam" id="PF08659">
    <property type="entry name" value="KR"/>
    <property type="match status" value="1"/>
</dbReference>
<dbReference type="Gene3D" id="3.10.129.110">
    <property type="entry name" value="Polyketide synthase dehydratase"/>
    <property type="match status" value="1"/>
</dbReference>
<dbReference type="SUPFAM" id="SSF47336">
    <property type="entry name" value="ACP-like"/>
    <property type="match status" value="3"/>
</dbReference>
<dbReference type="EMBL" id="JAJHJB010000027">
    <property type="protein sequence ID" value="MCC5467061.1"/>
    <property type="molecule type" value="Genomic_DNA"/>
</dbReference>
<dbReference type="InterPro" id="IPR057326">
    <property type="entry name" value="KR_dom"/>
</dbReference>
<feature type="domain" description="Carrier" evidence="10">
    <location>
        <begin position="2"/>
        <end position="75"/>
    </location>
</feature>
<dbReference type="InterPro" id="IPR016039">
    <property type="entry name" value="Thiolase-like"/>
</dbReference>
<feature type="domain" description="Ketosynthase family 3 (KS3)" evidence="11">
    <location>
        <begin position="1752"/>
        <end position="2125"/>
    </location>
</feature>
<feature type="region of interest" description="C-terminal hotdog fold" evidence="9">
    <location>
        <begin position="878"/>
        <end position="1018"/>
    </location>
</feature>
<feature type="region of interest" description="N-terminal hotdog fold" evidence="9">
    <location>
        <begin position="742"/>
        <end position="860"/>
    </location>
</feature>
<evidence type="ECO:0000259" key="12">
    <source>
        <dbReference type="PROSITE" id="PS52019"/>
    </source>
</evidence>
<dbReference type="InterPro" id="IPR013968">
    <property type="entry name" value="PKS_KR"/>
</dbReference>
<keyword evidence="5" id="KW-0963">Cytoplasm</keyword>
<sequence>MECIKEFLKKIIAEKLGIEKTEVDSDAAFFNLGVTSIISEEILASLNQVYQNLSSTLLFEYPNINKLSYFLDLQERKPGFAQDLNEKNKHTEISNNNELLTTEYSLSTDIQETIVPVATISGDVEKVEQRRGYDIAIIGLSGKFPKADDQFEYWRNLVANKDCVEEIPEDRWNYLSFHSENKGSENTTYSKWGGFIDDVDKFDPLFFGISPREAELMDPQQKLFLTCCWEAMEDAGYGRREYQQTRKIGVFAGVTWNEFSLCSHEEGFLQGQYKGPGSLYWGIPNRVSYFLDLTGPSIAIDTACSSSLVAIHQACQAILAGDCEMALAGGVNLSLHPSKYIFLSDSNFLSTEGKCRSFGEGGDGYVPGEGIGTILLKPLDKAIKDKDYIYGVIRGSATNHGGKTTGYTVPNPESHSDLISTAIERAQIHPEDLSYIECHGTGTALGDPIEVKGLSLAFKTYTQKKRFCGIGSVKSNIGHLEAASGVVGLIKILLSMKYKILPASIHSDVLNRKINFNDSPFFVIRDNQEWGIQSGKSLLAGISSFGAGGSNSHLIVESFDNIHQSNSGDGKINQEMFMLSAQTEVQLIAYANKMASFISELTDNPSVLQQYNLRNIAKTLQTGRETYRYRLAVLAASITELQQNLQSFVCGNTDNKNIIFGEALESNKSISKSSSDLESVDVEVLASLWVKGDIDNIQIESGEEFLKVPLPTYPFLKEKSWLTESEILYEGKIPYSSDTRLHPLLDVNTSTYKKGRFKKVFSKREYFLKDHLINNRYVLPGVCHLEIASVGGSLFREQKVISLKNVLFIHPIAVGDHPEEVEIEFTREENDDLHYTIQSAYETGGLQFSQGSISYSQSESFLQNLSPVDLAKLRLNFDKNTTVDEFYKLFARIGIVQKKSFQVIREFFFKETEAFSKIALPLELESDFSQYRLHPALMDGAVQTAMAHVLLSQKKPLLIVPFHFSEVNILKPLTTTIYVHAVLEKTNQYKIMIFDDQGVLTVNVKGFIIKQVKESQNFAFSTEALGTLMLKPCWKEQAISYVGEEAILPAYDQHLVILYTPGAVSQDSIETKMRGVARAQRYLIFNTQQEGSKEFQTYAVQAFEEIQNILKNKPTGKVLIQIVVSIQGEQQLFAGISGLLKTVQLENPKIIGQLIEIEPGENVEEIVKKLIENSRISTGGQIRYQEGKRFVADWSEVESLSQEGVSLPWKDRGVYLITGGAGGLGLIFANEIANKVKDATLILTGRSPFNAAMQTQFKELKAKVEYKQVDVTQELAVADLIQSIKIDFGTLNGIIHSAGVIRDNFIIKKTKEEFLEVLAPKVTGLMNLDQATKDLSLDFFVLFSSISGSLGNAGQADYSTANTFMDAYAKYRNRLVISKHRQGQTLSINWPLWKEGGMYVNEETEKTMRESMGIIPMATKNGIQALYQGLASGQSQVMVMEGKIVGMKHKLLSIINPTILTPEFMENPDVLEKQSQTEVAKSLYSIEEKQVGATIGQDILQAKAINYLKKQLAAVIKLPVHRIEADAQLEKYGIDSIMAMKLTNQLEKTFGLLPKTLFFEYQNIKELAEYFLRAYRDRLLEMLGVEAETEVTTNNVKDSIAMTKTDMPILTERQPAATIGSDILQGKVSKYLKKQLSDVIKLPVHRIEADAQLEKYGIDSIMAMKLTNQLEKTFGLLPKTLFFEYQNITELTGYFMEAYRERLIELLGIEEIAATTINFEDPIAVAESVDSDKRNWKELRLAELREEKATEALDIAIIGISGRYPGARNIKEYWNNLRDGKDCITEIPKDRWDHNLYFDEDKNKPGKTYSKWGGFLDGVDQFDPLFFNISPREAEIMDPQERIFLESVYEAIEDAGYTGENISNQEYFGLKGNVGVFAGVMFDEYQLYGVQETLQGRPTSLWGVPASIANRVSYLCNFHGPSMTVDTMCSSSLTAIHLACQSLQRGGCDLAIAGGVNVSIHPNKYLFLAQGKFLSSNGQCQSFGEGGDGYVPGEGVGALLLKPLSKAIADGDHIYGIIKGTAINHGGKTNGYTVPNPNAQASVISRALEEAGIDPRTISYIEAHGTGTSLGDPIEIAGLTKTFQKYTKEKQFCAIGSVKSNIGHCESAAGIAGVTKVLLQLKHRQ</sequence>
<comment type="pathway">
    <text evidence="3">Antibiotic biosynthesis; bacillaene biosynthesis.</text>
</comment>
<dbReference type="SMART" id="SM00822">
    <property type="entry name" value="PKS_KR"/>
    <property type="match status" value="1"/>
</dbReference>
<dbReference type="PANTHER" id="PTHR43775">
    <property type="entry name" value="FATTY ACID SYNTHASE"/>
    <property type="match status" value="1"/>
</dbReference>
<reference evidence="13" key="1">
    <citation type="submission" date="2021-11" db="EMBL/GenBank/DDBJ databases">
        <title>Description of a new species Pelosinus isolated from the bottom sediments of Lake Baikal.</title>
        <authorList>
            <person name="Zakharyuk A."/>
        </authorList>
    </citation>
    <scope>NUCLEOTIDE SEQUENCE</scope>
    <source>
        <strain evidence="13">Bkl1</strain>
    </source>
</reference>
<name>A0ABS8HV78_9FIRM</name>
<dbReference type="InterPro" id="IPR036291">
    <property type="entry name" value="NAD(P)-bd_dom_sf"/>
</dbReference>
<dbReference type="InterPro" id="IPR049551">
    <property type="entry name" value="PKS_DH_C"/>
</dbReference>
<evidence type="ECO:0000313" key="14">
    <source>
        <dbReference type="Proteomes" id="UP001165492"/>
    </source>
</evidence>
<evidence type="ECO:0000256" key="5">
    <source>
        <dbReference type="ARBA" id="ARBA00022490"/>
    </source>
</evidence>
<feature type="active site" description="Proton donor; for dehydratase activity" evidence="9">
    <location>
        <position position="939"/>
    </location>
</feature>
<feature type="domain" description="Carrier" evidence="10">
    <location>
        <begin position="1618"/>
        <end position="1699"/>
    </location>
</feature>
<evidence type="ECO:0000259" key="11">
    <source>
        <dbReference type="PROSITE" id="PS52004"/>
    </source>
</evidence>
<keyword evidence="14" id="KW-1185">Reference proteome</keyword>
<comment type="caution">
    <text evidence="13">The sequence shown here is derived from an EMBL/GenBank/DDBJ whole genome shotgun (WGS) entry which is preliminary data.</text>
</comment>
<evidence type="ECO:0000256" key="2">
    <source>
        <dbReference type="ARBA" id="ARBA00004496"/>
    </source>
</evidence>
<dbReference type="Pfam" id="PF14765">
    <property type="entry name" value="PS-DH"/>
    <property type="match status" value="1"/>
</dbReference>
<feature type="domain" description="PKS/mFAS DH" evidence="12">
    <location>
        <begin position="742"/>
        <end position="1018"/>
    </location>
</feature>
<evidence type="ECO:0000256" key="1">
    <source>
        <dbReference type="ARBA" id="ARBA00003299"/>
    </source>
</evidence>
<dbReference type="InterPro" id="IPR054514">
    <property type="entry name" value="RhiE-like_linker"/>
</dbReference>
<dbReference type="InterPro" id="IPR036736">
    <property type="entry name" value="ACP-like_sf"/>
</dbReference>
<dbReference type="Gene3D" id="1.10.1240.100">
    <property type="match status" value="1"/>
</dbReference>
<dbReference type="InterPro" id="IPR050091">
    <property type="entry name" value="PKS_NRPS_Biosynth_Enz"/>
</dbReference>
<dbReference type="PANTHER" id="PTHR43775:SF37">
    <property type="entry name" value="SI:DKEY-61P9.11"/>
    <property type="match status" value="1"/>
</dbReference>
<accession>A0ABS8HV78</accession>
<feature type="domain" description="Ketosynthase family 3 (KS3)" evidence="11">
    <location>
        <begin position="132"/>
        <end position="558"/>
    </location>
</feature>
<dbReference type="Pfam" id="PF21089">
    <property type="entry name" value="PKS_DH_N"/>
    <property type="match status" value="1"/>
</dbReference>
<dbReference type="Proteomes" id="UP001165492">
    <property type="component" value="Unassembled WGS sequence"/>
</dbReference>
<protein>
    <submittedName>
        <fullName evidence="13">SDR family NAD(P)-dependent oxidoreductase</fullName>
    </submittedName>
</protein>
<evidence type="ECO:0000256" key="8">
    <source>
        <dbReference type="ARBA" id="ARBA00022737"/>
    </source>
</evidence>
<evidence type="ECO:0000256" key="9">
    <source>
        <dbReference type="PROSITE-ProRule" id="PRU01363"/>
    </source>
</evidence>
<dbReference type="InterPro" id="IPR049490">
    <property type="entry name" value="C883_1060-like_KR_N"/>
</dbReference>
<dbReference type="InterPro" id="IPR049900">
    <property type="entry name" value="PKS_mFAS_DH"/>
</dbReference>
<dbReference type="InterPro" id="IPR042104">
    <property type="entry name" value="PKS_dehydratase_sf"/>
</dbReference>
<feature type="non-terminal residue" evidence="13">
    <location>
        <position position="2125"/>
    </location>
</feature>
<dbReference type="SMART" id="SM01294">
    <property type="entry name" value="PKS_PP_betabranch"/>
    <property type="match status" value="1"/>
</dbReference>
<dbReference type="PROSITE" id="PS00606">
    <property type="entry name" value="KS3_1"/>
    <property type="match status" value="1"/>
</dbReference>
<dbReference type="Pfam" id="PF02801">
    <property type="entry name" value="Ketoacyl-synt_C"/>
    <property type="match status" value="2"/>
</dbReference>
<evidence type="ECO:0000256" key="3">
    <source>
        <dbReference type="ARBA" id="ARBA00004789"/>
    </source>
</evidence>
<dbReference type="Pfam" id="PF22336">
    <property type="entry name" value="RhiE-like_linker"/>
    <property type="match status" value="1"/>
</dbReference>
<comment type="subcellular location">
    <subcellularLocation>
        <location evidence="2">Cytoplasm</location>
    </subcellularLocation>
</comment>
<dbReference type="Pfam" id="PF00109">
    <property type="entry name" value="ketoacyl-synt"/>
    <property type="match status" value="2"/>
</dbReference>
<dbReference type="PROSITE" id="PS00012">
    <property type="entry name" value="PHOSPHOPANTETHEINE"/>
    <property type="match status" value="2"/>
</dbReference>